<keyword evidence="1" id="KW-0677">Repeat</keyword>
<feature type="non-terminal residue" evidence="4">
    <location>
        <position position="344"/>
    </location>
</feature>
<evidence type="ECO:0000259" key="2">
    <source>
        <dbReference type="Pfam" id="PF22939"/>
    </source>
</evidence>
<dbReference type="InterPro" id="IPR054471">
    <property type="entry name" value="GPIID_WHD"/>
</dbReference>
<evidence type="ECO:0000313" key="4">
    <source>
        <dbReference type="EMBL" id="EHK51030.1"/>
    </source>
</evidence>
<feature type="non-terminal residue" evidence="4">
    <location>
        <position position="1"/>
    </location>
</feature>
<dbReference type="Pfam" id="PF22939">
    <property type="entry name" value="WHD_GPIID"/>
    <property type="match status" value="1"/>
</dbReference>
<dbReference type="STRING" id="452589.G9NEC4"/>
<evidence type="ECO:0008006" key="6">
    <source>
        <dbReference type="Google" id="ProtNLM"/>
    </source>
</evidence>
<dbReference type="OrthoDB" id="4894031at2759"/>
<dbReference type="HOGENOM" id="CLU_815272_0_0_1"/>
<dbReference type="PANTHER" id="PTHR10039:SF14">
    <property type="entry name" value="NACHT DOMAIN-CONTAINING PROTEIN"/>
    <property type="match status" value="1"/>
</dbReference>
<reference evidence="4 5" key="1">
    <citation type="journal article" date="2011" name="Genome Biol.">
        <title>Comparative genome sequence analysis underscores mycoparasitism as the ancestral life style of Trichoderma.</title>
        <authorList>
            <person name="Kubicek C.P."/>
            <person name="Herrera-Estrella A."/>
            <person name="Seidl-Seiboth V."/>
            <person name="Martinez D.A."/>
            <person name="Druzhinina I.S."/>
            <person name="Thon M."/>
            <person name="Zeilinger S."/>
            <person name="Casas-Flores S."/>
            <person name="Horwitz B.A."/>
            <person name="Mukherjee P.K."/>
            <person name="Mukherjee M."/>
            <person name="Kredics L."/>
            <person name="Alcaraz L.D."/>
            <person name="Aerts A."/>
            <person name="Antal Z."/>
            <person name="Atanasova L."/>
            <person name="Cervantes-Badillo M.G."/>
            <person name="Challacombe J."/>
            <person name="Chertkov O."/>
            <person name="McCluskey K."/>
            <person name="Coulpier F."/>
            <person name="Deshpande N."/>
            <person name="von Doehren H."/>
            <person name="Ebbole D.J."/>
            <person name="Esquivel-Naranjo E.U."/>
            <person name="Fekete E."/>
            <person name="Flipphi M."/>
            <person name="Glaser F."/>
            <person name="Gomez-Rodriguez E.Y."/>
            <person name="Gruber S."/>
            <person name="Han C."/>
            <person name="Henrissat B."/>
            <person name="Hermosa R."/>
            <person name="Hernandez-Onate M."/>
            <person name="Karaffa L."/>
            <person name="Kosti I."/>
            <person name="Le Crom S."/>
            <person name="Lindquist E."/>
            <person name="Lucas S."/>
            <person name="Luebeck M."/>
            <person name="Luebeck P.S."/>
            <person name="Margeot A."/>
            <person name="Metz B."/>
            <person name="Misra M."/>
            <person name="Nevalainen H."/>
            <person name="Omann M."/>
            <person name="Packer N."/>
            <person name="Perrone G."/>
            <person name="Uresti-Rivera E.E."/>
            <person name="Salamov A."/>
            <person name="Schmoll M."/>
            <person name="Seiboth B."/>
            <person name="Shapiro H."/>
            <person name="Sukno S."/>
            <person name="Tamayo-Ramos J.A."/>
            <person name="Tisch D."/>
            <person name="Wiest A."/>
            <person name="Wilkinson H.H."/>
            <person name="Zhang M."/>
            <person name="Coutinho P.M."/>
            <person name="Kenerley C.M."/>
            <person name="Monte E."/>
            <person name="Baker S.E."/>
            <person name="Grigoriev I.V."/>
        </authorList>
    </citation>
    <scope>NUCLEOTIDE SEQUENCE [LARGE SCALE GENOMIC DNA]</scope>
    <source>
        <strain evidence="5">ATCC 20476 / IMI 206040</strain>
    </source>
</reference>
<keyword evidence="5" id="KW-1185">Reference proteome</keyword>
<dbReference type="Pfam" id="PF24883">
    <property type="entry name" value="NPHP3_N"/>
    <property type="match status" value="1"/>
</dbReference>
<dbReference type="EMBL" id="ABDG02000011">
    <property type="protein sequence ID" value="EHK51030.1"/>
    <property type="molecule type" value="Genomic_DNA"/>
</dbReference>
<dbReference type="InterPro" id="IPR056884">
    <property type="entry name" value="NPHP3-like_N"/>
</dbReference>
<gene>
    <name evidence="4" type="ORF">TRIATDRAFT_177619</name>
</gene>
<evidence type="ECO:0000313" key="5">
    <source>
        <dbReference type="Proteomes" id="UP000005426"/>
    </source>
</evidence>
<sequence length="344" mass="39821">LDYLLHDYNNRGAELFNSFDALWTIFIAAAADQNTGQKYCIIDALDECDLESQEILLQQFHETFLSQDAPSNIRILVTSRPYSKIREYLEEFTNKNLASFSQAKQDVDRCIKERVADLAKKKKYTDKVKQQVSDILREKAEGTFLWVGLACEELKDVPSKNAIQVLQTMPKGLYSLYERLLDTALEQDMTEADIVRHILSLVAVSVRPLSVLELCEACQLYQDEEDIDTRIRFTRDQVASCRLIIIIEGGKVLLLHQSVKDYLVRADPSSFINELEAHANIAYRCVNILIEQLYSKEQSHVHFLSYATEEWVNHARMAQSRFEVRDSEAEFFRVNSPSREYWIE</sequence>
<dbReference type="OMA" id="THRCIEN"/>
<name>G9NEC4_HYPAI</name>
<feature type="domain" description="GPI inositol-deacylase winged helix" evidence="2">
    <location>
        <begin position="194"/>
        <end position="267"/>
    </location>
</feature>
<dbReference type="KEGG" id="tatv:25777029"/>
<evidence type="ECO:0000256" key="1">
    <source>
        <dbReference type="ARBA" id="ARBA00022737"/>
    </source>
</evidence>
<dbReference type="GeneID" id="25777029"/>
<accession>G9NEC4</accession>
<dbReference type="eggNOG" id="KOG4177">
    <property type="taxonomic scope" value="Eukaryota"/>
</dbReference>
<comment type="caution">
    <text evidence="4">The sequence shown here is derived from an EMBL/GenBank/DDBJ whole genome shotgun (WGS) entry which is preliminary data.</text>
</comment>
<evidence type="ECO:0000259" key="3">
    <source>
        <dbReference type="Pfam" id="PF24883"/>
    </source>
</evidence>
<dbReference type="Proteomes" id="UP000005426">
    <property type="component" value="Unassembled WGS sequence"/>
</dbReference>
<dbReference type="AlphaFoldDB" id="G9NEC4"/>
<protein>
    <recommendedName>
        <fullName evidence="6">NACHT domain-containing protein</fullName>
    </recommendedName>
</protein>
<organism evidence="4 5">
    <name type="scientific">Hypocrea atroviridis (strain ATCC 20476 / IMI 206040)</name>
    <name type="common">Trichoderma atroviride</name>
    <dbReference type="NCBI Taxonomy" id="452589"/>
    <lineage>
        <taxon>Eukaryota</taxon>
        <taxon>Fungi</taxon>
        <taxon>Dikarya</taxon>
        <taxon>Ascomycota</taxon>
        <taxon>Pezizomycotina</taxon>
        <taxon>Sordariomycetes</taxon>
        <taxon>Hypocreomycetidae</taxon>
        <taxon>Hypocreales</taxon>
        <taxon>Hypocreaceae</taxon>
        <taxon>Trichoderma</taxon>
    </lineage>
</organism>
<feature type="domain" description="Nephrocystin 3-like N-terminal" evidence="3">
    <location>
        <begin position="7"/>
        <end position="80"/>
    </location>
</feature>
<proteinExistence type="predicted"/>
<dbReference type="PANTHER" id="PTHR10039">
    <property type="entry name" value="AMELOGENIN"/>
    <property type="match status" value="1"/>
</dbReference>